<evidence type="ECO:0000313" key="8">
    <source>
        <dbReference type="EMBL" id="CDX27831.1"/>
    </source>
</evidence>
<keyword evidence="5 6" id="KW-0472">Membrane</keyword>
<organism evidence="8 9">
    <name type="scientific">Mesorhizobium plurifarium</name>
    <dbReference type="NCBI Taxonomy" id="69974"/>
    <lineage>
        <taxon>Bacteria</taxon>
        <taxon>Pseudomonadati</taxon>
        <taxon>Pseudomonadota</taxon>
        <taxon>Alphaproteobacteria</taxon>
        <taxon>Hyphomicrobiales</taxon>
        <taxon>Phyllobacteriaceae</taxon>
        <taxon>Mesorhizobium</taxon>
    </lineage>
</organism>
<feature type="transmembrane region" description="Helical" evidence="6">
    <location>
        <begin position="263"/>
        <end position="280"/>
    </location>
</feature>
<evidence type="ECO:0000256" key="2">
    <source>
        <dbReference type="ARBA" id="ARBA00009853"/>
    </source>
</evidence>
<protein>
    <recommendedName>
        <fullName evidence="7">EamA domain-containing protein</fullName>
    </recommendedName>
</protein>
<gene>
    <name evidence="8" type="ORF">MPLDJ20_120250</name>
</gene>
<evidence type="ECO:0000256" key="1">
    <source>
        <dbReference type="ARBA" id="ARBA00004141"/>
    </source>
</evidence>
<reference evidence="8 9" key="1">
    <citation type="submission" date="2014-08" db="EMBL/GenBank/DDBJ databases">
        <authorList>
            <person name="Moulin Lionel"/>
        </authorList>
    </citation>
    <scope>NUCLEOTIDE SEQUENCE [LARGE SCALE GENOMIC DNA]</scope>
</reference>
<comment type="subcellular location">
    <subcellularLocation>
        <location evidence="1">Membrane</location>
        <topology evidence="1">Multi-pass membrane protein</topology>
    </subcellularLocation>
</comment>
<evidence type="ECO:0000256" key="4">
    <source>
        <dbReference type="ARBA" id="ARBA00022989"/>
    </source>
</evidence>
<feature type="transmembrane region" description="Helical" evidence="6">
    <location>
        <begin position="127"/>
        <end position="145"/>
    </location>
</feature>
<evidence type="ECO:0000256" key="6">
    <source>
        <dbReference type="SAM" id="Phobius"/>
    </source>
</evidence>
<keyword evidence="3 6" id="KW-0812">Transmembrane</keyword>
<dbReference type="PANTHER" id="PTHR22911:SF6">
    <property type="entry name" value="SOLUTE CARRIER FAMILY 35 MEMBER G1"/>
    <property type="match status" value="1"/>
</dbReference>
<dbReference type="InterPro" id="IPR000620">
    <property type="entry name" value="EamA_dom"/>
</dbReference>
<dbReference type="Gene3D" id="1.10.3730.20">
    <property type="match status" value="1"/>
</dbReference>
<dbReference type="AlphaFoldDB" id="A0A090EHM8"/>
<comment type="similarity">
    <text evidence="2">Belongs to the drug/metabolite transporter (DMT) superfamily. 10 TMS drug/metabolite exporter (DME) (TC 2.A.7.3) family.</text>
</comment>
<feature type="transmembrane region" description="Helical" evidence="6">
    <location>
        <begin position="208"/>
        <end position="230"/>
    </location>
</feature>
<feature type="domain" description="EamA" evidence="7">
    <location>
        <begin position="150"/>
        <end position="279"/>
    </location>
</feature>
<feature type="transmembrane region" description="Helical" evidence="6">
    <location>
        <begin position="237"/>
        <end position="257"/>
    </location>
</feature>
<dbReference type="InterPro" id="IPR037185">
    <property type="entry name" value="EmrE-like"/>
</dbReference>
<keyword evidence="4 6" id="KW-1133">Transmembrane helix</keyword>
<feature type="transmembrane region" description="Helical" evidence="6">
    <location>
        <begin position="86"/>
        <end position="115"/>
    </location>
</feature>
<dbReference type="GeneID" id="31888328"/>
<dbReference type="EMBL" id="CCNB01000004">
    <property type="protein sequence ID" value="CDX27831.1"/>
    <property type="molecule type" value="Genomic_DNA"/>
</dbReference>
<evidence type="ECO:0000256" key="3">
    <source>
        <dbReference type="ARBA" id="ARBA00022692"/>
    </source>
</evidence>
<feature type="domain" description="EamA" evidence="7">
    <location>
        <begin position="10"/>
        <end position="141"/>
    </location>
</feature>
<feature type="transmembrane region" description="Helical" evidence="6">
    <location>
        <begin position="151"/>
        <end position="169"/>
    </location>
</feature>
<dbReference type="SUPFAM" id="SSF103481">
    <property type="entry name" value="Multidrug resistance efflux transporter EmrE"/>
    <property type="match status" value="2"/>
</dbReference>
<name>A0A090EHM8_MESPL</name>
<evidence type="ECO:0000256" key="5">
    <source>
        <dbReference type="ARBA" id="ARBA00023136"/>
    </source>
</evidence>
<evidence type="ECO:0000313" key="9">
    <source>
        <dbReference type="Proteomes" id="UP000046373"/>
    </source>
</evidence>
<dbReference type="Pfam" id="PF00892">
    <property type="entry name" value="EamA"/>
    <property type="match status" value="2"/>
</dbReference>
<dbReference type="Proteomes" id="UP000046373">
    <property type="component" value="Unassembled WGS sequence"/>
</dbReference>
<proteinExistence type="inferred from homology"/>
<feature type="transmembrane region" description="Helical" evidence="6">
    <location>
        <begin position="181"/>
        <end position="202"/>
    </location>
</feature>
<accession>A0A090EHM8</accession>
<evidence type="ECO:0000259" key="7">
    <source>
        <dbReference type="Pfam" id="PF00892"/>
    </source>
</evidence>
<sequence length="295" mass="31883">MAPAPSIPKAAFWMALSIASMLAMSVAGRETTAELNVFQVLELRSVIGFFILLPLVMMSGGFAAMRTQRPFAHIARNIIHYTGQAAWLYALTLIPLAVLISIEFTTPIWTAIFAVSFLGERLSRSKLTAIVLGLIGVVVIVRPSAGSMDPGHLVVLGAAVCFGISMVLVKSMTKTESVVRIIFWMLIIQSVVGLIPALYSWHTPSPGLWPWIFVIAFTGMSSHFCLARALTHADATIISPMDFLRVPLTALVGWLLYHEQIDVFTAGGAALILAGNLLNLQKKTPRVAEAEAATP</sequence>
<feature type="transmembrane region" description="Helical" evidence="6">
    <location>
        <begin position="46"/>
        <end position="66"/>
    </location>
</feature>
<feature type="transmembrane region" description="Helical" evidence="6">
    <location>
        <begin position="6"/>
        <end position="26"/>
    </location>
</feature>
<dbReference type="GO" id="GO:0016020">
    <property type="term" value="C:membrane"/>
    <property type="evidence" value="ECO:0007669"/>
    <property type="project" value="UniProtKB-SubCell"/>
</dbReference>
<dbReference type="PANTHER" id="PTHR22911">
    <property type="entry name" value="ACYL-MALONYL CONDENSING ENZYME-RELATED"/>
    <property type="match status" value="1"/>
</dbReference>